<evidence type="ECO:0000313" key="1">
    <source>
        <dbReference type="EMBL" id="SEF39230.1"/>
    </source>
</evidence>
<reference evidence="1 2" key="1">
    <citation type="submission" date="2016-10" db="EMBL/GenBank/DDBJ databases">
        <authorList>
            <person name="de Groot N.N."/>
        </authorList>
    </citation>
    <scope>NUCLEOTIDE SEQUENCE [LARGE SCALE GENOMIC DNA]</scope>
    <source>
        <strain evidence="1 2">AR32</strain>
    </source>
</reference>
<proteinExistence type="predicted"/>
<dbReference type="AlphaFoldDB" id="A0A1H5RLU3"/>
<dbReference type="GeneID" id="32574427"/>
<accession>A0A1H5RLU3</accession>
<organism evidence="1 2">
    <name type="scientific">Xylanibacter ruminicola</name>
    <name type="common">Prevotella ruminicola</name>
    <dbReference type="NCBI Taxonomy" id="839"/>
    <lineage>
        <taxon>Bacteria</taxon>
        <taxon>Pseudomonadati</taxon>
        <taxon>Bacteroidota</taxon>
        <taxon>Bacteroidia</taxon>
        <taxon>Bacteroidales</taxon>
        <taxon>Prevotellaceae</taxon>
        <taxon>Xylanibacter</taxon>
    </lineage>
</organism>
<name>A0A1H5RLU3_XYLRU</name>
<evidence type="ECO:0008006" key="3">
    <source>
        <dbReference type="Google" id="ProtNLM"/>
    </source>
</evidence>
<dbReference type="Pfam" id="PF14054">
    <property type="entry name" value="DUF4249"/>
    <property type="match status" value="1"/>
</dbReference>
<dbReference type="Proteomes" id="UP000236735">
    <property type="component" value="Unassembled WGS sequence"/>
</dbReference>
<dbReference type="RefSeq" id="WP_036910189.1">
    <property type="nucleotide sequence ID" value="NZ_FNUV01000001.1"/>
</dbReference>
<sequence>MKWLKYVLMLLCLTSCEKDIDIDYHKAEKRYVVEASVTNTGTTVRISQTNAMDDNSTVSNINDATVVITGDDGTNESIPFSKNGYYTSALTGKPGITYHIDVRVGGEHFTSSSTMQRLPVMNSFRIVRKKILSENYILGDIRLQDIPNEANWYFVHIYRNKTGYRWSVLKDDTNPNKELQQLFGLFQEGSNDEDVLHEGEVLHIVVRAIDQRAYDYLYSMEQMDETGTNPINNFAGGCLGYFSAHSEFSFERVYHKDEVEDEE</sequence>
<dbReference type="EMBL" id="FNUV01000001">
    <property type="protein sequence ID" value="SEF39230.1"/>
    <property type="molecule type" value="Genomic_DNA"/>
</dbReference>
<protein>
    <recommendedName>
        <fullName evidence="3">DUF4249 domain-containing protein</fullName>
    </recommendedName>
</protein>
<evidence type="ECO:0000313" key="2">
    <source>
        <dbReference type="Proteomes" id="UP000236735"/>
    </source>
</evidence>
<gene>
    <name evidence="1" type="ORF">SAMN05216354_0184</name>
</gene>
<dbReference type="InterPro" id="IPR025345">
    <property type="entry name" value="DUF4249"/>
</dbReference>